<keyword evidence="2" id="KW-1133">Transmembrane helix</keyword>
<keyword evidence="4" id="KW-1185">Reference proteome</keyword>
<keyword evidence="2" id="KW-0812">Transmembrane</keyword>
<dbReference type="Proteomes" id="UP001050691">
    <property type="component" value="Unassembled WGS sequence"/>
</dbReference>
<feature type="compositionally biased region" description="Low complexity" evidence="1">
    <location>
        <begin position="113"/>
        <end position="123"/>
    </location>
</feature>
<evidence type="ECO:0000256" key="2">
    <source>
        <dbReference type="SAM" id="Phobius"/>
    </source>
</evidence>
<gene>
    <name evidence="3" type="ORF">Clacol_002529</name>
</gene>
<evidence type="ECO:0000256" key="1">
    <source>
        <dbReference type="SAM" id="MobiDB-lite"/>
    </source>
</evidence>
<comment type="caution">
    <text evidence="3">The sequence shown here is derived from an EMBL/GenBank/DDBJ whole genome shotgun (WGS) entry which is preliminary data.</text>
</comment>
<feature type="compositionally biased region" description="Low complexity" evidence="1">
    <location>
        <begin position="88"/>
        <end position="106"/>
    </location>
</feature>
<evidence type="ECO:0000313" key="3">
    <source>
        <dbReference type="EMBL" id="GJJ08318.1"/>
    </source>
</evidence>
<dbReference type="AlphaFoldDB" id="A0AAV5A547"/>
<reference evidence="3" key="1">
    <citation type="submission" date="2021-10" db="EMBL/GenBank/DDBJ databases">
        <title>De novo Genome Assembly of Clathrus columnatus (Basidiomycota, Fungi) Using Illumina and Nanopore Sequence Data.</title>
        <authorList>
            <person name="Ogiso-Tanaka E."/>
            <person name="Itagaki H."/>
            <person name="Hosoya T."/>
            <person name="Hosaka K."/>
        </authorList>
    </citation>
    <scope>NUCLEOTIDE SEQUENCE</scope>
    <source>
        <strain evidence="3">MO-923</strain>
    </source>
</reference>
<keyword evidence="2" id="KW-0472">Membrane</keyword>
<feature type="region of interest" description="Disordered" evidence="1">
    <location>
        <begin position="85"/>
        <end position="123"/>
    </location>
</feature>
<evidence type="ECO:0000313" key="4">
    <source>
        <dbReference type="Proteomes" id="UP001050691"/>
    </source>
</evidence>
<proteinExistence type="predicted"/>
<sequence>MLNRHAFPFKVSPLSPPVSIMTKNAIVALLIFISSLKTVLSQAQFTVPDPNVPGGSIVEISTLDVNGIPTVSILESIPPDGVVAPGVPTSASLTTSSTSSSTSSSITPPPTQAPAVPAGPVGAPPQTTIPVGEGTTLFTYTTVIAGETEIFTGTFTPTYNSLPPPPSPTAGTILNINQFHSQFGTSVISSARSSQSHWLSASNIVTIFTVLCGIAAGAFLTM</sequence>
<accession>A0AAV5A547</accession>
<organism evidence="3 4">
    <name type="scientific">Clathrus columnatus</name>
    <dbReference type="NCBI Taxonomy" id="1419009"/>
    <lineage>
        <taxon>Eukaryota</taxon>
        <taxon>Fungi</taxon>
        <taxon>Dikarya</taxon>
        <taxon>Basidiomycota</taxon>
        <taxon>Agaricomycotina</taxon>
        <taxon>Agaricomycetes</taxon>
        <taxon>Phallomycetidae</taxon>
        <taxon>Phallales</taxon>
        <taxon>Clathraceae</taxon>
        <taxon>Clathrus</taxon>
    </lineage>
</organism>
<name>A0AAV5A547_9AGAM</name>
<feature type="transmembrane region" description="Helical" evidence="2">
    <location>
        <begin position="198"/>
        <end position="220"/>
    </location>
</feature>
<dbReference type="EMBL" id="BPWL01000003">
    <property type="protein sequence ID" value="GJJ08318.1"/>
    <property type="molecule type" value="Genomic_DNA"/>
</dbReference>
<protein>
    <submittedName>
        <fullName evidence="3">Uncharacterized protein</fullName>
    </submittedName>
</protein>